<reference evidence="2" key="1">
    <citation type="submission" date="2024-07" db="EMBL/GenBank/DDBJ databases">
        <authorList>
            <person name="Biller S.J."/>
        </authorList>
    </citation>
    <scope>NUCLEOTIDE SEQUENCE</scope>
    <source>
        <strain evidence="2">WC2401</strain>
    </source>
</reference>
<dbReference type="Pfam" id="PF07201">
    <property type="entry name" value="HrpJ"/>
    <property type="match status" value="1"/>
</dbReference>
<evidence type="ECO:0000313" key="2">
    <source>
        <dbReference type="EMBL" id="XDV05866.1"/>
    </source>
</evidence>
<dbReference type="SUPFAM" id="SSF140591">
    <property type="entry name" value="Type III secretion system domain"/>
    <property type="match status" value="1"/>
</dbReference>
<dbReference type="InterPro" id="IPR010812">
    <property type="entry name" value="HrpJ-like"/>
</dbReference>
<name>A0AB39WVF8_9PSED</name>
<accession>A0AB39WVF8</accession>
<organism evidence="2">
    <name type="scientific">Pseudomonas sp. WC2401</name>
    <dbReference type="NCBI Taxonomy" id="3234143"/>
    <lineage>
        <taxon>Bacteria</taxon>
        <taxon>Pseudomonadati</taxon>
        <taxon>Pseudomonadota</taxon>
        <taxon>Gammaproteobacteria</taxon>
        <taxon>Pseudomonadales</taxon>
        <taxon>Pseudomonadaceae</taxon>
        <taxon>Pseudomonas</taxon>
    </lineage>
</organism>
<dbReference type="GO" id="GO:0009986">
    <property type="term" value="C:cell surface"/>
    <property type="evidence" value="ECO:0007669"/>
    <property type="project" value="InterPro"/>
</dbReference>
<protein>
    <submittedName>
        <fullName evidence="2">Type III secretion system gatekeeper subunit SctW</fullName>
    </submittedName>
</protein>
<dbReference type="NCBIfam" id="TIGR02511">
    <property type="entry name" value="type_III_tyeA"/>
    <property type="match status" value="1"/>
</dbReference>
<dbReference type="GO" id="GO:0019867">
    <property type="term" value="C:outer membrane"/>
    <property type="evidence" value="ECO:0007669"/>
    <property type="project" value="InterPro"/>
</dbReference>
<proteinExistence type="predicted"/>
<feature type="domain" description="Hypersensitivity response secretion-like HrpJ" evidence="1">
    <location>
        <begin position="39"/>
        <end position="203"/>
    </location>
</feature>
<dbReference type="InterPro" id="IPR013351">
    <property type="entry name" value="T3SS_TyeA-rel"/>
</dbReference>
<dbReference type="GO" id="GO:0030254">
    <property type="term" value="P:protein secretion by the type III secretion system"/>
    <property type="evidence" value="ECO:0007669"/>
    <property type="project" value="InterPro"/>
</dbReference>
<dbReference type="AlphaFoldDB" id="A0AB39WVF8"/>
<dbReference type="GO" id="GO:0050709">
    <property type="term" value="P:negative regulation of protein secretion"/>
    <property type="evidence" value="ECO:0007669"/>
    <property type="project" value="InterPro"/>
</dbReference>
<evidence type="ECO:0000259" key="1">
    <source>
        <dbReference type="Pfam" id="PF07201"/>
    </source>
</evidence>
<dbReference type="InterPro" id="IPR013401">
    <property type="entry name" value="T3SS_LcrE"/>
</dbReference>
<dbReference type="Gene3D" id="1.10.150.630">
    <property type="match status" value="1"/>
</dbReference>
<gene>
    <name evidence="2" type="primary">sctW</name>
    <name evidence="2" type="ORF">AB3G35_22900</name>
</gene>
<sequence>MKVDGRNDTAQILLSSRAVGGATAQSSAQSAAEEVGMLFSQKAEGSSKALAQRELRTVDARVQKVQGIQQLNALYEQLGHPAQLSLGLLARQVRQELAANAGVETLLGLTGDDPARTSVVLHYVTAQARAQGRERDTVLAQTVQEQLHARYARQIQAGLNIALALKTTEGDAALRQAVRTLYYTSVVLKQSLASITQALLELFGEEGVSNGVRMMARALADDLAAHRPSLPTIKLRTLLSGLNGCTQLSSLLYSCRLLVERLSCADMQAGLSPVSLLQRLLGYASTGIADDEVQRLSRELAGHSLSSQLFSLNQLYPLIQQLPLAVWSDSQSRQDALQAILRRMGEHTQSEGRVPLSPGLSRQIR</sequence>
<dbReference type="NCBIfam" id="TIGR02568">
    <property type="entry name" value="LcrE"/>
    <property type="match status" value="1"/>
</dbReference>
<dbReference type="EMBL" id="CP165623">
    <property type="protein sequence ID" value="XDV05866.1"/>
    <property type="molecule type" value="Genomic_DNA"/>
</dbReference>
<dbReference type="RefSeq" id="WP_340079694.1">
    <property type="nucleotide sequence ID" value="NZ_CP165623.1"/>
</dbReference>